<dbReference type="InterPro" id="IPR006027">
    <property type="entry name" value="NusB_RsmB_TIM44"/>
</dbReference>
<name>A0A4D6YM51_9GAMM</name>
<evidence type="ECO:0000256" key="6">
    <source>
        <dbReference type="HAMAP-Rule" id="MF_00073"/>
    </source>
</evidence>
<dbReference type="GO" id="GO:0031564">
    <property type="term" value="P:transcription antitermination"/>
    <property type="evidence" value="ECO:0007669"/>
    <property type="project" value="UniProtKB-KW"/>
</dbReference>
<accession>A0A4D6YM51</accession>
<dbReference type="InterPro" id="IPR011605">
    <property type="entry name" value="NusB_fam"/>
</dbReference>
<dbReference type="SUPFAM" id="SSF48013">
    <property type="entry name" value="NusB-like"/>
    <property type="match status" value="1"/>
</dbReference>
<protein>
    <recommendedName>
        <fullName evidence="6">Transcription antitermination protein NusB</fullName>
    </recommendedName>
    <alternativeName>
        <fullName evidence="6">Antitermination factor NusB</fullName>
    </alternativeName>
</protein>
<proteinExistence type="inferred from homology"/>
<dbReference type="Proteomes" id="UP000298685">
    <property type="component" value="Chromosome"/>
</dbReference>
<evidence type="ECO:0000256" key="3">
    <source>
        <dbReference type="ARBA" id="ARBA00022884"/>
    </source>
</evidence>
<evidence type="ECO:0000313" key="8">
    <source>
        <dbReference type="EMBL" id="QCI26085.1"/>
    </source>
</evidence>
<dbReference type="OrthoDB" id="9789556at2"/>
<evidence type="ECO:0000313" key="9">
    <source>
        <dbReference type="Proteomes" id="UP000298685"/>
    </source>
</evidence>
<comment type="function">
    <text evidence="6">Involved in transcription antitermination. Required for transcription of ribosomal RNA (rRNA) genes. Binds specifically to the boxA antiterminator sequence of the ribosomal RNA (rrn) operons.</text>
</comment>
<dbReference type="InterPro" id="IPR035926">
    <property type="entry name" value="NusB-like_sf"/>
</dbReference>
<dbReference type="NCBIfam" id="TIGR01951">
    <property type="entry name" value="nusB"/>
    <property type="match status" value="1"/>
</dbReference>
<keyword evidence="4 6" id="KW-0805">Transcription regulation</keyword>
<keyword evidence="3 6" id="KW-0694">RNA-binding</keyword>
<evidence type="ECO:0000256" key="1">
    <source>
        <dbReference type="ARBA" id="ARBA00005952"/>
    </source>
</evidence>
<evidence type="ECO:0000259" key="7">
    <source>
        <dbReference type="Pfam" id="PF01029"/>
    </source>
</evidence>
<evidence type="ECO:0000256" key="2">
    <source>
        <dbReference type="ARBA" id="ARBA00022814"/>
    </source>
</evidence>
<keyword evidence="5 6" id="KW-0804">Transcription</keyword>
<gene>
    <name evidence="6 8" type="primary">nusB</name>
    <name evidence="8" type="ORF">D9V78_01535</name>
</gene>
<dbReference type="PANTHER" id="PTHR11078:SF3">
    <property type="entry name" value="ANTITERMINATION NUSB DOMAIN-CONTAINING PROTEIN"/>
    <property type="match status" value="1"/>
</dbReference>
<keyword evidence="2 6" id="KW-0889">Transcription antitermination</keyword>
<dbReference type="GO" id="GO:0006353">
    <property type="term" value="P:DNA-templated transcription termination"/>
    <property type="evidence" value="ECO:0007669"/>
    <property type="project" value="UniProtKB-UniRule"/>
</dbReference>
<dbReference type="PANTHER" id="PTHR11078">
    <property type="entry name" value="N UTILIZATION SUBSTANCE PROTEIN B-RELATED"/>
    <property type="match status" value="1"/>
</dbReference>
<dbReference type="EMBL" id="CP032999">
    <property type="protein sequence ID" value="QCI26085.1"/>
    <property type="molecule type" value="Genomic_DNA"/>
</dbReference>
<dbReference type="Pfam" id="PF01029">
    <property type="entry name" value="NusB"/>
    <property type="match status" value="1"/>
</dbReference>
<feature type="domain" description="NusB/RsmB/TIM44" evidence="7">
    <location>
        <begin position="8"/>
        <end position="131"/>
    </location>
</feature>
<comment type="similarity">
    <text evidence="1 6">Belongs to the NusB family.</text>
</comment>
<evidence type="ECO:0000256" key="4">
    <source>
        <dbReference type="ARBA" id="ARBA00023015"/>
    </source>
</evidence>
<dbReference type="HAMAP" id="MF_00073">
    <property type="entry name" value="NusB"/>
    <property type="match status" value="1"/>
</dbReference>
<dbReference type="GO" id="GO:0003723">
    <property type="term" value="F:RNA binding"/>
    <property type="evidence" value="ECO:0007669"/>
    <property type="project" value="UniProtKB-UniRule"/>
</dbReference>
<dbReference type="GO" id="GO:0005829">
    <property type="term" value="C:cytosol"/>
    <property type="evidence" value="ECO:0007669"/>
    <property type="project" value="TreeGrafter"/>
</dbReference>
<reference evidence="8 9" key="1">
    <citation type="submission" date="2018-10" db="EMBL/GenBank/DDBJ databases">
        <title>Comparative functional genomics of the obligate endosymbiont Buchnera aphidicola.</title>
        <authorList>
            <person name="Chong R.A."/>
        </authorList>
    </citation>
    <scope>NUCLEOTIDE SEQUENCE [LARGE SCALE GENOMIC DNA]</scope>
    <source>
        <strain evidence="8 9">Ska</strain>
    </source>
</reference>
<sequence length="139" mass="16453">MTPKFRKRTRKYVIQALYTWEISRSSISNIKKQYLEKINIQKIDIEYFNSVITNIINNYKELDILIKSCLHRKLQEIGQIEKAILRLSFYELYNRTDIPYKVSINESIELAKLFGTDNSYKFINGVLQNAANKIHNKTS</sequence>
<dbReference type="AlphaFoldDB" id="A0A4D6YM51"/>
<dbReference type="Gene3D" id="1.10.940.10">
    <property type="entry name" value="NusB-like"/>
    <property type="match status" value="1"/>
</dbReference>
<organism evidence="8 9">
    <name type="scientific">Buchnera aphidicola</name>
    <name type="common">Sarucallis kahawaluokalani</name>
    <dbReference type="NCBI Taxonomy" id="1241878"/>
    <lineage>
        <taxon>Bacteria</taxon>
        <taxon>Pseudomonadati</taxon>
        <taxon>Pseudomonadota</taxon>
        <taxon>Gammaproteobacteria</taxon>
        <taxon>Enterobacterales</taxon>
        <taxon>Erwiniaceae</taxon>
        <taxon>Buchnera</taxon>
    </lineage>
</organism>
<evidence type="ECO:0000256" key="5">
    <source>
        <dbReference type="ARBA" id="ARBA00023163"/>
    </source>
</evidence>
<dbReference type="RefSeq" id="WP_158350742.1">
    <property type="nucleotide sequence ID" value="NZ_CP032999.1"/>
</dbReference>